<protein>
    <submittedName>
        <fullName evidence="2">Uncharacterized protein</fullName>
    </submittedName>
</protein>
<feature type="compositionally biased region" description="Polar residues" evidence="1">
    <location>
        <begin position="542"/>
        <end position="558"/>
    </location>
</feature>
<organism evidence="2 3">
    <name type="scientific">Coleophoma crateriformis</name>
    <dbReference type="NCBI Taxonomy" id="565419"/>
    <lineage>
        <taxon>Eukaryota</taxon>
        <taxon>Fungi</taxon>
        <taxon>Dikarya</taxon>
        <taxon>Ascomycota</taxon>
        <taxon>Pezizomycotina</taxon>
        <taxon>Leotiomycetes</taxon>
        <taxon>Helotiales</taxon>
        <taxon>Dermateaceae</taxon>
        <taxon>Coleophoma</taxon>
    </lineage>
</organism>
<feature type="compositionally biased region" description="Low complexity" evidence="1">
    <location>
        <begin position="515"/>
        <end position="532"/>
    </location>
</feature>
<name>A0A3D8QUB0_9HELO</name>
<dbReference type="OrthoDB" id="3439935at2759"/>
<feature type="region of interest" description="Disordered" evidence="1">
    <location>
        <begin position="331"/>
        <end position="606"/>
    </location>
</feature>
<dbReference type="EMBL" id="PDLN01000015">
    <property type="protein sequence ID" value="RDW65433.1"/>
    <property type="molecule type" value="Genomic_DNA"/>
</dbReference>
<accession>A0A3D8QUB0</accession>
<feature type="compositionally biased region" description="Basic and acidic residues" evidence="1">
    <location>
        <begin position="169"/>
        <end position="200"/>
    </location>
</feature>
<proteinExistence type="predicted"/>
<feature type="compositionally biased region" description="Low complexity" evidence="1">
    <location>
        <begin position="464"/>
        <end position="499"/>
    </location>
</feature>
<feature type="compositionally biased region" description="Acidic residues" evidence="1">
    <location>
        <begin position="82"/>
        <end position="99"/>
    </location>
</feature>
<feature type="compositionally biased region" description="Basic residues" evidence="1">
    <location>
        <begin position="64"/>
        <end position="76"/>
    </location>
</feature>
<reference evidence="2 3" key="1">
    <citation type="journal article" date="2018" name="IMA Fungus">
        <title>IMA Genome-F 9: Draft genome sequence of Annulohypoxylon stygium, Aspergillus mulundensis, Berkeleyomyces basicola (syn. Thielaviopsis basicola), Ceratocystis smalleyi, two Cercospora beticola strains, Coleophoma cylindrospora, Fusarium fracticaudum, Phialophora cf. hyalina, and Morchella septimelata.</title>
        <authorList>
            <person name="Wingfield B.D."/>
            <person name="Bills G.F."/>
            <person name="Dong Y."/>
            <person name="Huang W."/>
            <person name="Nel W.J."/>
            <person name="Swalarsk-Parry B.S."/>
            <person name="Vaghefi N."/>
            <person name="Wilken P.M."/>
            <person name="An Z."/>
            <person name="de Beer Z.W."/>
            <person name="De Vos L."/>
            <person name="Chen L."/>
            <person name="Duong T.A."/>
            <person name="Gao Y."/>
            <person name="Hammerbacher A."/>
            <person name="Kikkert J.R."/>
            <person name="Li Y."/>
            <person name="Li H."/>
            <person name="Li K."/>
            <person name="Li Q."/>
            <person name="Liu X."/>
            <person name="Ma X."/>
            <person name="Naidoo K."/>
            <person name="Pethybridge S.J."/>
            <person name="Sun J."/>
            <person name="Steenkamp E.T."/>
            <person name="van der Nest M.A."/>
            <person name="van Wyk S."/>
            <person name="Wingfield M.J."/>
            <person name="Xiong C."/>
            <person name="Yue Q."/>
            <person name="Zhang X."/>
        </authorList>
    </citation>
    <scope>NUCLEOTIDE SEQUENCE [LARGE SCALE GENOMIC DNA]</scope>
    <source>
        <strain evidence="2 3">BP5796</strain>
    </source>
</reference>
<feature type="compositionally biased region" description="Basic and acidic residues" evidence="1">
    <location>
        <begin position="131"/>
        <end position="148"/>
    </location>
</feature>
<evidence type="ECO:0000256" key="1">
    <source>
        <dbReference type="SAM" id="MobiDB-lite"/>
    </source>
</evidence>
<dbReference type="AlphaFoldDB" id="A0A3D8QUB0"/>
<gene>
    <name evidence="2" type="ORF">BP5796_10125</name>
</gene>
<feature type="compositionally biased region" description="Gly residues" evidence="1">
    <location>
        <begin position="588"/>
        <end position="600"/>
    </location>
</feature>
<feature type="compositionally biased region" description="Low complexity" evidence="1">
    <location>
        <begin position="423"/>
        <end position="456"/>
    </location>
</feature>
<evidence type="ECO:0000313" key="2">
    <source>
        <dbReference type="EMBL" id="RDW65433.1"/>
    </source>
</evidence>
<sequence>MSYPESFMEWVVGMPPPRYQRRQQAKPESTSTPILPETQVVEGTKTPLTGDESRPPTRKLVQNPRRRVRSPCRRMVVHIETSDSEIELSETSSEDETASETDKTDTSPVKKVRFKDDRNRKDVKKAPKSAMKKDETKRQFAKETKVETPEVPEQQKSSEIVCKCCDSCSDSRNEDKMPKCKNRKVDEGKNAKQQRNKENEVGCGGDSPSQQQQGQQRDNETKQPQTQNNCQVQNQAEIDTSSLSQPPILGDKEAQLRAVNSRRSMMSRMIQPSRADVVVREDVIECPSDPRPNAFFDARTGILRVYHGPMYGNPFATLVPLRNQPIPIGSFPLSPHHLHQVGPPPQTPGGWNSGPPPPTPGPVQSILGAWNSGNNSQNQNQSGGNMNGSVQGRSNNAAGSSIGQPNTNSNSLNGRNHSSSGENNNQSRNLNNNTQSNHDLGNNGNGNSNGSNTNSNGWGGNNVGGNNNNGGWDRNNNDSGWGNTGSGNDNNSSEAWGGNNDDRRNDNDNSGGGWDSSNNNNPNSGSNNNNSGDSGGWGDPVQPTSWGNANAASSTQNHSNGNSGGGGWDNQNQNNDWATGTNLTAGSWGDGGIGPAGGAAGSTSGW</sequence>
<feature type="compositionally biased region" description="Polar residues" evidence="1">
    <location>
        <begin position="393"/>
        <end position="422"/>
    </location>
</feature>
<feature type="compositionally biased region" description="Low complexity" evidence="1">
    <location>
        <begin position="371"/>
        <end position="392"/>
    </location>
</feature>
<feature type="region of interest" description="Disordered" evidence="1">
    <location>
        <begin position="15"/>
        <end position="229"/>
    </location>
</feature>
<keyword evidence="3" id="KW-1185">Reference proteome</keyword>
<comment type="caution">
    <text evidence="2">The sequence shown here is derived from an EMBL/GenBank/DDBJ whole genome shotgun (WGS) entry which is preliminary data.</text>
</comment>
<evidence type="ECO:0000313" key="3">
    <source>
        <dbReference type="Proteomes" id="UP000256328"/>
    </source>
</evidence>
<dbReference type="Proteomes" id="UP000256328">
    <property type="component" value="Unassembled WGS sequence"/>
</dbReference>